<sequence length="181" mass="20172">MTPLSVLLLLQLCSFQLMVVAMPTCKLQANVVLKTHNLLRDLGAAFPVHCLQYNVNISFPDSAFPDATASHPQCRRALWVVYESLRGMQLILEQNDSPVGEGGVTWDEGILDNFQNLQHRLLEDGSCLSTVKGPDVFSSYFSNVTDVLQQQDSTVCGWMALRRDVLSVLKTALREHNSCFT</sequence>
<evidence type="ECO:0000256" key="3">
    <source>
        <dbReference type="ARBA" id="ARBA00022514"/>
    </source>
</evidence>
<keyword evidence="3" id="KW-0202">Cytokine</keyword>
<feature type="signal peptide" evidence="8">
    <location>
        <begin position="1"/>
        <end position="21"/>
    </location>
</feature>
<accession>A0A8D3BP09</accession>
<evidence type="ECO:0000256" key="2">
    <source>
        <dbReference type="ARBA" id="ARBA00011033"/>
    </source>
</evidence>
<dbReference type="Pfam" id="PF00143">
    <property type="entry name" value="Interferon"/>
    <property type="match status" value="1"/>
</dbReference>
<dbReference type="GeneTree" id="ENSGT00940000176891"/>
<dbReference type="GO" id="GO:0005125">
    <property type="term" value="F:cytokine activity"/>
    <property type="evidence" value="ECO:0007669"/>
    <property type="project" value="UniProtKB-KW"/>
</dbReference>
<evidence type="ECO:0000256" key="1">
    <source>
        <dbReference type="ARBA" id="ARBA00004613"/>
    </source>
</evidence>
<dbReference type="Ensembl" id="ENSSMAT00000058065.1">
    <property type="protein sequence ID" value="ENSSMAP00000036767.1"/>
    <property type="gene ID" value="ENSSMAG00000027504.1"/>
</dbReference>
<dbReference type="GO" id="GO:0005126">
    <property type="term" value="F:cytokine receptor binding"/>
    <property type="evidence" value="ECO:0007669"/>
    <property type="project" value="InterPro"/>
</dbReference>
<dbReference type="Proteomes" id="UP000694558">
    <property type="component" value="Chromosome 19"/>
</dbReference>
<dbReference type="SUPFAM" id="SSF47266">
    <property type="entry name" value="4-helical cytokines"/>
    <property type="match status" value="1"/>
</dbReference>
<keyword evidence="6" id="KW-0051">Antiviral defense</keyword>
<reference evidence="9" key="1">
    <citation type="submission" date="2023-05" db="EMBL/GenBank/DDBJ databases">
        <title>High-quality long-read genome of Scophthalmus maximus.</title>
        <authorList>
            <person name="Lien S."/>
            <person name="Martinez P."/>
        </authorList>
    </citation>
    <scope>NUCLEOTIDE SEQUENCE [LARGE SCALE GENOMIC DNA]</scope>
</reference>
<dbReference type="GO" id="GO:0051607">
    <property type="term" value="P:defense response to virus"/>
    <property type="evidence" value="ECO:0007669"/>
    <property type="project" value="UniProtKB-KW"/>
</dbReference>
<proteinExistence type="inferred from homology"/>
<feature type="chain" id="PRO_5034591203" evidence="8">
    <location>
        <begin position="22"/>
        <end position="181"/>
    </location>
</feature>
<evidence type="ECO:0000313" key="10">
    <source>
        <dbReference type="Proteomes" id="UP000694558"/>
    </source>
</evidence>
<dbReference type="GO" id="GO:0005615">
    <property type="term" value="C:extracellular space"/>
    <property type="evidence" value="ECO:0007669"/>
    <property type="project" value="UniProtKB-KW"/>
</dbReference>
<organism evidence="9 10">
    <name type="scientific">Scophthalmus maximus</name>
    <name type="common">Turbot</name>
    <name type="synonym">Psetta maxima</name>
    <dbReference type="NCBI Taxonomy" id="52904"/>
    <lineage>
        <taxon>Eukaryota</taxon>
        <taxon>Metazoa</taxon>
        <taxon>Chordata</taxon>
        <taxon>Craniata</taxon>
        <taxon>Vertebrata</taxon>
        <taxon>Euteleostomi</taxon>
        <taxon>Actinopterygii</taxon>
        <taxon>Neopterygii</taxon>
        <taxon>Teleostei</taxon>
        <taxon>Neoteleostei</taxon>
        <taxon>Acanthomorphata</taxon>
        <taxon>Carangaria</taxon>
        <taxon>Pleuronectiformes</taxon>
        <taxon>Pleuronectoidei</taxon>
        <taxon>Scophthalmidae</taxon>
        <taxon>Scophthalmus</taxon>
    </lineage>
</organism>
<dbReference type="PANTHER" id="PTHR11691:SF73">
    <property type="entry name" value="INTERFERON BETA"/>
    <property type="match status" value="1"/>
</dbReference>
<keyword evidence="5 8" id="KW-0732">Signal</keyword>
<evidence type="ECO:0000256" key="4">
    <source>
        <dbReference type="ARBA" id="ARBA00022525"/>
    </source>
</evidence>
<keyword evidence="7" id="KW-1015">Disulfide bond</keyword>
<evidence type="ECO:0000256" key="7">
    <source>
        <dbReference type="ARBA" id="ARBA00023157"/>
    </source>
</evidence>
<keyword evidence="4" id="KW-0964">Secreted</keyword>
<name>A0A8D3BP09_SCOMX</name>
<gene>
    <name evidence="9" type="primary">LOC118288895</name>
</gene>
<dbReference type="RefSeq" id="XP_035471366.1">
    <property type="nucleotide sequence ID" value="XM_035615473.2"/>
</dbReference>
<evidence type="ECO:0000256" key="6">
    <source>
        <dbReference type="ARBA" id="ARBA00023118"/>
    </source>
</evidence>
<dbReference type="InterPro" id="IPR009079">
    <property type="entry name" value="4_helix_cytokine-like_core"/>
</dbReference>
<comment type="subcellular location">
    <subcellularLocation>
        <location evidence="1">Secreted</location>
    </subcellularLocation>
</comment>
<comment type="similarity">
    <text evidence="2">Belongs to the alpha/beta interferon family.</text>
</comment>
<dbReference type="AlphaFoldDB" id="A0A8D3BP09"/>
<evidence type="ECO:0000256" key="5">
    <source>
        <dbReference type="ARBA" id="ARBA00022729"/>
    </source>
</evidence>
<dbReference type="Gene3D" id="1.20.1250.10">
    <property type="match status" value="1"/>
</dbReference>
<dbReference type="GO" id="GO:0006955">
    <property type="term" value="P:immune response"/>
    <property type="evidence" value="ECO:0007669"/>
    <property type="project" value="UniProtKB-ARBA"/>
</dbReference>
<dbReference type="GeneID" id="118288895"/>
<dbReference type="PANTHER" id="PTHR11691">
    <property type="entry name" value="TYPE I INTERFERON"/>
    <property type="match status" value="1"/>
</dbReference>
<evidence type="ECO:0000313" key="9">
    <source>
        <dbReference type="Ensembl" id="ENSSMAP00000036767.1"/>
    </source>
</evidence>
<evidence type="ECO:0000256" key="8">
    <source>
        <dbReference type="SAM" id="SignalP"/>
    </source>
</evidence>
<protein>
    <submittedName>
        <fullName evidence="9">Uncharacterized protein</fullName>
    </submittedName>
</protein>
<dbReference type="InterPro" id="IPR000471">
    <property type="entry name" value="Interferon_alpha/beta/delta"/>
</dbReference>
<reference evidence="9" key="2">
    <citation type="submission" date="2025-08" db="UniProtKB">
        <authorList>
            <consortium name="Ensembl"/>
        </authorList>
    </citation>
    <scope>IDENTIFICATION</scope>
</reference>